<keyword evidence="1" id="KW-0812">Transmembrane</keyword>
<sequence length="213" mass="25120">MKELLKKEEIREPLREDNFIINLKYHKVRKFCLALITSCLFFGCTVLKNGISYNGEEGIFAKSFNQYPTQYRIVEDGEPNFELGIEFKPHKNGRIRGIRIKNPQTGNLRLSLWDADEKKLIDTYTYNNGNPSKYNFGYFQIPVKANKTYCLTINVRQYYYHVLTFDRLPLKLQEISLTSSVYAEGKYQRYPEFKIDNVLHGLIDLDFEWEVAN</sequence>
<dbReference type="EMBL" id="SJSK01000004">
    <property type="protein sequence ID" value="TCC89243.1"/>
    <property type="molecule type" value="Genomic_DNA"/>
</dbReference>
<dbReference type="Pfam" id="PF13313">
    <property type="entry name" value="DUF4082"/>
    <property type="match status" value="1"/>
</dbReference>
<name>A0A4R0MRA9_9SPHI</name>
<comment type="caution">
    <text evidence="3">The sequence shown here is derived from an EMBL/GenBank/DDBJ whole genome shotgun (WGS) entry which is preliminary data.</text>
</comment>
<keyword evidence="1" id="KW-0472">Membrane</keyword>
<dbReference type="OrthoDB" id="759187at2"/>
<evidence type="ECO:0000313" key="4">
    <source>
        <dbReference type="Proteomes" id="UP000292884"/>
    </source>
</evidence>
<organism evidence="3 4">
    <name type="scientific">Pedobacter frigiditerrae</name>
    <dbReference type="NCBI Taxonomy" id="2530452"/>
    <lineage>
        <taxon>Bacteria</taxon>
        <taxon>Pseudomonadati</taxon>
        <taxon>Bacteroidota</taxon>
        <taxon>Sphingobacteriia</taxon>
        <taxon>Sphingobacteriales</taxon>
        <taxon>Sphingobacteriaceae</taxon>
        <taxon>Pedobacter</taxon>
    </lineage>
</organism>
<keyword evidence="1" id="KW-1133">Transmembrane helix</keyword>
<gene>
    <name evidence="3" type="ORF">EZ428_16230</name>
</gene>
<dbReference type="InterPro" id="IPR025141">
    <property type="entry name" value="DUF4082"/>
</dbReference>
<evidence type="ECO:0000256" key="1">
    <source>
        <dbReference type="SAM" id="Phobius"/>
    </source>
</evidence>
<feature type="transmembrane region" description="Helical" evidence="1">
    <location>
        <begin position="31"/>
        <end position="51"/>
    </location>
</feature>
<dbReference type="AlphaFoldDB" id="A0A4R0MRA9"/>
<evidence type="ECO:0000313" key="3">
    <source>
        <dbReference type="EMBL" id="TCC89243.1"/>
    </source>
</evidence>
<dbReference type="Proteomes" id="UP000292884">
    <property type="component" value="Unassembled WGS sequence"/>
</dbReference>
<keyword evidence="4" id="KW-1185">Reference proteome</keyword>
<proteinExistence type="predicted"/>
<protein>
    <submittedName>
        <fullName evidence="3">DUF4082 domain-containing protein</fullName>
    </submittedName>
</protein>
<accession>A0A4R0MRA9</accession>
<reference evidence="3 4" key="1">
    <citation type="submission" date="2019-02" db="EMBL/GenBank/DDBJ databases">
        <title>Pedobacter sp. RP-1-13 sp. nov., isolated from Arctic soil.</title>
        <authorList>
            <person name="Dahal R.H."/>
        </authorList>
    </citation>
    <scope>NUCLEOTIDE SEQUENCE [LARGE SCALE GENOMIC DNA]</scope>
    <source>
        <strain evidence="3 4">RP-1-13</strain>
    </source>
</reference>
<evidence type="ECO:0000259" key="2">
    <source>
        <dbReference type="Pfam" id="PF13313"/>
    </source>
</evidence>
<feature type="domain" description="DUF4082" evidence="2">
    <location>
        <begin position="76"/>
        <end position="190"/>
    </location>
</feature>